<dbReference type="InterPro" id="IPR017850">
    <property type="entry name" value="Alkaline_phosphatase_core_sf"/>
</dbReference>
<dbReference type="SUPFAM" id="SSF53649">
    <property type="entry name" value="Alkaline phosphatase-like"/>
    <property type="match status" value="1"/>
</dbReference>
<dbReference type="PANTHER" id="PTHR42693">
    <property type="entry name" value="ARYLSULFATASE FAMILY MEMBER"/>
    <property type="match status" value="1"/>
</dbReference>
<dbReference type="Pfam" id="PF00884">
    <property type="entry name" value="Sulfatase"/>
    <property type="match status" value="1"/>
</dbReference>
<keyword evidence="2" id="KW-0378">Hydrolase</keyword>
<sequence length="98" mass="10422">MKRIPIALFIVAALALASCSNVTEPTKLNVLLIVSEDNGPDLGCYGNQYVTTPNLDGLAEDGVLFENAFVTYSVCSPSRSTIYTGLFPHQNGQIGLAT</sequence>
<evidence type="ECO:0000256" key="1">
    <source>
        <dbReference type="ARBA" id="ARBA00008779"/>
    </source>
</evidence>
<dbReference type="PANTHER" id="PTHR42693:SF53">
    <property type="entry name" value="ENDO-4-O-SULFATASE"/>
    <property type="match status" value="1"/>
</dbReference>
<feature type="domain" description="Sulfatase N-terminal" evidence="3">
    <location>
        <begin position="29"/>
        <end position="92"/>
    </location>
</feature>
<comment type="caution">
    <text evidence="4">The sequence shown here is derived from an EMBL/GenBank/DDBJ whole genome shotgun (WGS) entry which is preliminary data.</text>
</comment>
<evidence type="ECO:0000256" key="2">
    <source>
        <dbReference type="ARBA" id="ARBA00022801"/>
    </source>
</evidence>
<comment type="similarity">
    <text evidence="1">Belongs to the sulfatase family.</text>
</comment>
<gene>
    <name evidence="4" type="ORF">LCGC14_2597190</name>
</gene>
<organism evidence="4">
    <name type="scientific">marine sediment metagenome</name>
    <dbReference type="NCBI Taxonomy" id="412755"/>
    <lineage>
        <taxon>unclassified sequences</taxon>
        <taxon>metagenomes</taxon>
        <taxon>ecological metagenomes</taxon>
    </lineage>
</organism>
<accession>A0A0F9CKV1</accession>
<dbReference type="EMBL" id="LAZR01043757">
    <property type="protein sequence ID" value="KKL06321.1"/>
    <property type="molecule type" value="Genomic_DNA"/>
</dbReference>
<name>A0A0F9CKV1_9ZZZZ</name>
<evidence type="ECO:0000313" key="4">
    <source>
        <dbReference type="EMBL" id="KKL06321.1"/>
    </source>
</evidence>
<dbReference type="AlphaFoldDB" id="A0A0F9CKV1"/>
<evidence type="ECO:0000259" key="3">
    <source>
        <dbReference type="Pfam" id="PF00884"/>
    </source>
</evidence>
<dbReference type="InterPro" id="IPR050738">
    <property type="entry name" value="Sulfatase"/>
</dbReference>
<reference evidence="4" key="1">
    <citation type="journal article" date="2015" name="Nature">
        <title>Complex archaea that bridge the gap between prokaryotes and eukaryotes.</title>
        <authorList>
            <person name="Spang A."/>
            <person name="Saw J.H."/>
            <person name="Jorgensen S.L."/>
            <person name="Zaremba-Niedzwiedzka K."/>
            <person name="Martijn J."/>
            <person name="Lind A.E."/>
            <person name="van Eijk R."/>
            <person name="Schleper C."/>
            <person name="Guy L."/>
            <person name="Ettema T.J."/>
        </authorList>
    </citation>
    <scope>NUCLEOTIDE SEQUENCE</scope>
</reference>
<dbReference type="PROSITE" id="PS51257">
    <property type="entry name" value="PROKAR_LIPOPROTEIN"/>
    <property type="match status" value="1"/>
</dbReference>
<protein>
    <recommendedName>
        <fullName evidence="3">Sulfatase N-terminal domain-containing protein</fullName>
    </recommendedName>
</protein>
<feature type="non-terminal residue" evidence="4">
    <location>
        <position position="98"/>
    </location>
</feature>
<dbReference type="InterPro" id="IPR000917">
    <property type="entry name" value="Sulfatase_N"/>
</dbReference>
<dbReference type="GO" id="GO:0004065">
    <property type="term" value="F:arylsulfatase activity"/>
    <property type="evidence" value="ECO:0007669"/>
    <property type="project" value="TreeGrafter"/>
</dbReference>
<proteinExistence type="inferred from homology"/>
<dbReference type="Gene3D" id="3.40.720.10">
    <property type="entry name" value="Alkaline Phosphatase, subunit A"/>
    <property type="match status" value="1"/>
</dbReference>